<dbReference type="EMBL" id="LAZR01006765">
    <property type="protein sequence ID" value="KKM89792.1"/>
    <property type="molecule type" value="Genomic_DNA"/>
</dbReference>
<dbReference type="AlphaFoldDB" id="A0A0F9P8S8"/>
<accession>A0A0F9P8S8</accession>
<sequence length="220" mass="26312">MKIIKTELVYVPKDLCNSASYWMSINDKDTKINMIIPMMIDCFSIVRLPYLNLNVMFYEVDCMTFSNNCTRQLVSTVLRKNPIERKKLTNYIYYRCSPHVRYNLSDHRVPSKSERAYQYDLTSILWHDIIAIINRFENRNRRWVVMWSVEHCDLYVRNCSDGEIKRLFIVIHSSCNKSGELEAITTDNHIRRTRNYYQRVYFVGILKYARSTNTTKVKTQ</sequence>
<protein>
    <submittedName>
        <fullName evidence="1">Uncharacterized protein</fullName>
    </submittedName>
</protein>
<name>A0A0F9P8S8_9ZZZZ</name>
<reference evidence="1" key="1">
    <citation type="journal article" date="2015" name="Nature">
        <title>Complex archaea that bridge the gap between prokaryotes and eukaryotes.</title>
        <authorList>
            <person name="Spang A."/>
            <person name="Saw J.H."/>
            <person name="Jorgensen S.L."/>
            <person name="Zaremba-Niedzwiedzka K."/>
            <person name="Martijn J."/>
            <person name="Lind A.E."/>
            <person name="van Eijk R."/>
            <person name="Schleper C."/>
            <person name="Guy L."/>
            <person name="Ettema T.J."/>
        </authorList>
    </citation>
    <scope>NUCLEOTIDE SEQUENCE</scope>
</reference>
<evidence type="ECO:0000313" key="1">
    <source>
        <dbReference type="EMBL" id="KKM89792.1"/>
    </source>
</evidence>
<organism evidence="1">
    <name type="scientific">marine sediment metagenome</name>
    <dbReference type="NCBI Taxonomy" id="412755"/>
    <lineage>
        <taxon>unclassified sequences</taxon>
        <taxon>metagenomes</taxon>
        <taxon>ecological metagenomes</taxon>
    </lineage>
</organism>
<comment type="caution">
    <text evidence="1">The sequence shown here is derived from an EMBL/GenBank/DDBJ whole genome shotgun (WGS) entry which is preliminary data.</text>
</comment>
<gene>
    <name evidence="1" type="ORF">LCGC14_1245150</name>
</gene>
<proteinExistence type="predicted"/>